<evidence type="ECO:0000313" key="2">
    <source>
        <dbReference type="Proteomes" id="UP000805193"/>
    </source>
</evidence>
<accession>A0AC60P6J5</accession>
<name>A0AC60P6J5_IXOPE</name>
<gene>
    <name evidence="1" type="ORF">HPB47_007900</name>
</gene>
<protein>
    <submittedName>
        <fullName evidence="1">Uncharacterized protein</fullName>
    </submittedName>
</protein>
<dbReference type="EMBL" id="JABSTQ010011130">
    <property type="protein sequence ID" value="KAG0414944.1"/>
    <property type="molecule type" value="Genomic_DNA"/>
</dbReference>
<dbReference type="Proteomes" id="UP000805193">
    <property type="component" value="Unassembled WGS sequence"/>
</dbReference>
<comment type="caution">
    <text evidence="1">The sequence shown here is derived from an EMBL/GenBank/DDBJ whole genome shotgun (WGS) entry which is preliminary data.</text>
</comment>
<reference evidence="1 2" key="1">
    <citation type="journal article" date="2020" name="Cell">
        <title>Large-Scale Comparative Analyses of Tick Genomes Elucidate Their Genetic Diversity and Vector Capacities.</title>
        <authorList>
            <consortium name="Tick Genome and Microbiome Consortium (TIGMIC)"/>
            <person name="Jia N."/>
            <person name="Wang J."/>
            <person name="Shi W."/>
            <person name="Du L."/>
            <person name="Sun Y."/>
            <person name="Zhan W."/>
            <person name="Jiang J.F."/>
            <person name="Wang Q."/>
            <person name="Zhang B."/>
            <person name="Ji P."/>
            <person name="Bell-Sakyi L."/>
            <person name="Cui X.M."/>
            <person name="Yuan T.T."/>
            <person name="Jiang B.G."/>
            <person name="Yang W.F."/>
            <person name="Lam T.T."/>
            <person name="Chang Q.C."/>
            <person name="Ding S.J."/>
            <person name="Wang X.J."/>
            <person name="Zhu J.G."/>
            <person name="Ruan X.D."/>
            <person name="Zhao L."/>
            <person name="Wei J.T."/>
            <person name="Ye R.Z."/>
            <person name="Que T.C."/>
            <person name="Du C.H."/>
            <person name="Zhou Y.H."/>
            <person name="Cheng J.X."/>
            <person name="Dai P.F."/>
            <person name="Guo W.B."/>
            <person name="Han X.H."/>
            <person name="Huang E.J."/>
            <person name="Li L.F."/>
            <person name="Wei W."/>
            <person name="Gao Y.C."/>
            <person name="Liu J.Z."/>
            <person name="Shao H.Z."/>
            <person name="Wang X."/>
            <person name="Wang C.C."/>
            <person name="Yang T.C."/>
            <person name="Huo Q.B."/>
            <person name="Li W."/>
            <person name="Chen H.Y."/>
            <person name="Chen S.E."/>
            <person name="Zhou L.G."/>
            <person name="Ni X.B."/>
            <person name="Tian J.H."/>
            <person name="Sheng Y."/>
            <person name="Liu T."/>
            <person name="Pan Y.S."/>
            <person name="Xia L.Y."/>
            <person name="Li J."/>
            <person name="Zhao F."/>
            <person name="Cao W.C."/>
        </authorList>
    </citation>
    <scope>NUCLEOTIDE SEQUENCE [LARGE SCALE GENOMIC DNA]</scope>
    <source>
        <strain evidence="1">Iper-2018</strain>
    </source>
</reference>
<organism evidence="1 2">
    <name type="scientific">Ixodes persulcatus</name>
    <name type="common">Taiga tick</name>
    <dbReference type="NCBI Taxonomy" id="34615"/>
    <lineage>
        <taxon>Eukaryota</taxon>
        <taxon>Metazoa</taxon>
        <taxon>Ecdysozoa</taxon>
        <taxon>Arthropoda</taxon>
        <taxon>Chelicerata</taxon>
        <taxon>Arachnida</taxon>
        <taxon>Acari</taxon>
        <taxon>Parasitiformes</taxon>
        <taxon>Ixodida</taxon>
        <taxon>Ixodoidea</taxon>
        <taxon>Ixodidae</taxon>
        <taxon>Ixodinae</taxon>
        <taxon>Ixodes</taxon>
    </lineage>
</organism>
<proteinExistence type="predicted"/>
<evidence type="ECO:0000313" key="1">
    <source>
        <dbReference type="EMBL" id="KAG0414944.1"/>
    </source>
</evidence>
<sequence length="861" mass="97579">MAEVHSTISGQALRQNINIYVNANTDPYSTDLLFPAGVPVNGIVSLFVGDFTSSHSEECCHQRPDLCLATKQRLVITTRRFRNLPMCVPVPCSENRGVEAIWKDADPADDRVTVSAKHLTLVDERDEPPSPSPDIDLPASPIPYSPAPSAKDDDDACSNKSAADVQNSSRLSDTSAPAFDFFSTSEESEDDDSDICLSDQEADAAGGTGKVRRFVCGLCEKTFPGRAQCRRHVWSHLPTLQTSYKCAICSRIFTQQQSLIRHIATLHNNKNVLTCDVCSAQFTSKHALEKHARLHTHRIHVYVCEYCMKVFSSKTYYANHIERQHKNEEIEGCSTSVPENKNADPVECGHCGAFRSASELLFSRHLKSAHPGAESYKCNMCSLVFQNIAQRERHEQMMHVIELDREPRRTLHKCRLCDRRITTLQGFAVHLRCHFFPKEKPFLCSTCGMQLSSRCSLRTHATTHKPRTALKCPHCPRVVYSKIYLRKHITQFHMAGLNFVCRHCGKKFKTSSELKMHLAILHLDSLDEEERRCVSNLKKHRCELCPFATYNRRIFCSHMNLHPEAGWFRCDRCVLSYARYEDLAKHRQRSHRRVTCKRRCPDCPRVFFSNFSYEEHAALHAAGEGTACTVCGRVFATPAQMERHAERHDVANHQTCLECGKTFGSLQSLHVHQRSVHEGRMRPRGLGTPRSEQLHHCDVCGHMFKLASSLEAHRVCKHRNEGGDPRNLSCPLCDKHFSSEATLAMHLRIHFNEKPYQCRYCGMEFAQHGAAKSHEERHKRARNFRCPHCSQQFLFQNKLNVHLRSAHTAELALAQEESQSSGDTGEHGEVEEEVATTQAIDSLMALQVPDSLVQGVYVVQS</sequence>
<keyword evidence="2" id="KW-1185">Reference proteome</keyword>